<dbReference type="EMBL" id="LROM01000046">
    <property type="protein sequence ID" value="OFA08615.1"/>
    <property type="molecule type" value="Genomic_DNA"/>
</dbReference>
<organism evidence="1 2">
    <name type="scientific">Duganella phyllosphaerae</name>
    <dbReference type="NCBI Taxonomy" id="762836"/>
    <lineage>
        <taxon>Bacteria</taxon>
        <taxon>Pseudomonadati</taxon>
        <taxon>Pseudomonadota</taxon>
        <taxon>Betaproteobacteria</taxon>
        <taxon>Burkholderiales</taxon>
        <taxon>Oxalobacteraceae</taxon>
        <taxon>Telluria group</taxon>
        <taxon>Duganella</taxon>
    </lineage>
</organism>
<dbReference type="AlphaFoldDB" id="A0A1E7X691"/>
<dbReference type="RefSeq" id="WP_070246327.1">
    <property type="nucleotide sequence ID" value="NZ_LROM01000046.1"/>
</dbReference>
<reference evidence="2" key="1">
    <citation type="journal article" date="2016" name="Front. Microbiol.">
        <title>Molecular Keys to the Janthinobacterium and Duganella spp. Interaction with the Plant Pathogen Fusarium graminearum.</title>
        <authorList>
            <person name="Haack F.S."/>
            <person name="Poehlein A."/>
            <person name="Kroger C."/>
            <person name="Voigt C.A."/>
            <person name="Piepenbring M."/>
            <person name="Bode H.B."/>
            <person name="Daniel R."/>
            <person name="Schafer W."/>
            <person name="Streit W.R."/>
        </authorList>
    </citation>
    <scope>NUCLEOTIDE SEQUENCE [LARGE SCALE GENOMIC DNA]</scope>
    <source>
        <strain evidence="2">T54</strain>
    </source>
</reference>
<accession>A0A1E7X691</accession>
<dbReference type="Proteomes" id="UP000175989">
    <property type="component" value="Unassembled WGS sequence"/>
</dbReference>
<gene>
    <name evidence="1" type="ORF">DUPY_06380</name>
</gene>
<comment type="caution">
    <text evidence="1">The sequence shown here is derived from an EMBL/GenBank/DDBJ whole genome shotgun (WGS) entry which is preliminary data.</text>
</comment>
<sequence length="70" mass="7616">MTALTRATGLKNVDPALRKKKPEAAAVTGAHARSVKLQQDQAIEAAFGLLKGKDVLPLDALQFERDMRDE</sequence>
<keyword evidence="2" id="KW-1185">Reference proteome</keyword>
<evidence type="ECO:0000313" key="2">
    <source>
        <dbReference type="Proteomes" id="UP000175989"/>
    </source>
</evidence>
<proteinExistence type="predicted"/>
<protein>
    <submittedName>
        <fullName evidence="1">Uncharacterized protein</fullName>
    </submittedName>
</protein>
<evidence type="ECO:0000313" key="1">
    <source>
        <dbReference type="EMBL" id="OFA08615.1"/>
    </source>
</evidence>
<name>A0A1E7X691_9BURK</name>